<dbReference type="Pfam" id="PF13193">
    <property type="entry name" value="AMP-binding_C"/>
    <property type="match status" value="1"/>
</dbReference>
<dbReference type="PROSITE" id="PS00455">
    <property type="entry name" value="AMP_BINDING"/>
    <property type="match status" value="1"/>
</dbReference>
<reference evidence="5" key="1">
    <citation type="submission" date="2020-07" db="EMBL/GenBank/DDBJ databases">
        <title>Huge and variable diversity of episymbiotic CPR bacteria and DPANN archaea in groundwater ecosystems.</title>
        <authorList>
            <person name="He C.Y."/>
            <person name="Keren R."/>
            <person name="Whittaker M."/>
            <person name="Farag I.F."/>
            <person name="Doudna J."/>
            <person name="Cate J.H.D."/>
            <person name="Banfield J.F."/>
        </authorList>
    </citation>
    <scope>NUCLEOTIDE SEQUENCE</scope>
    <source>
        <strain evidence="5">NC_groundwater_1664_Pr3_B-0.1um_52_9</strain>
    </source>
</reference>
<evidence type="ECO:0000256" key="1">
    <source>
        <dbReference type="ARBA" id="ARBA00006432"/>
    </source>
</evidence>
<accession>A0A9D6V2K1</accession>
<dbReference type="Proteomes" id="UP000807825">
    <property type="component" value="Unassembled WGS sequence"/>
</dbReference>
<evidence type="ECO:0000259" key="4">
    <source>
        <dbReference type="Pfam" id="PF13193"/>
    </source>
</evidence>
<dbReference type="InterPro" id="IPR025110">
    <property type="entry name" value="AMP-bd_C"/>
</dbReference>
<dbReference type="EMBL" id="JACRDE010000143">
    <property type="protein sequence ID" value="MBI5248816.1"/>
    <property type="molecule type" value="Genomic_DNA"/>
</dbReference>
<comment type="similarity">
    <text evidence="1">Belongs to the ATP-dependent AMP-binding enzyme family.</text>
</comment>
<dbReference type="PANTHER" id="PTHR43201">
    <property type="entry name" value="ACYL-COA SYNTHETASE"/>
    <property type="match status" value="1"/>
</dbReference>
<proteinExistence type="inferred from homology"/>
<dbReference type="FunFam" id="3.30.300.30:FF:000008">
    <property type="entry name" value="2,3-dihydroxybenzoate-AMP ligase"/>
    <property type="match status" value="1"/>
</dbReference>
<feature type="domain" description="AMP-binding enzyme C-terminal" evidence="4">
    <location>
        <begin position="423"/>
        <end position="498"/>
    </location>
</feature>
<dbReference type="InterPro" id="IPR042099">
    <property type="entry name" value="ANL_N_sf"/>
</dbReference>
<evidence type="ECO:0000313" key="5">
    <source>
        <dbReference type="EMBL" id="MBI5248816.1"/>
    </source>
</evidence>
<dbReference type="InterPro" id="IPR020845">
    <property type="entry name" value="AMP-binding_CS"/>
</dbReference>
<sequence length="529" mass="59464">MNIAWWVQRWSELNPQKTAILFEEERISYLDLHRRANRTSCWLQSLGIEKGDRVAAMLANCPDFIELYLACARLGAIFVPLNHRVTAPELDYFLKNSRPRLFVFGSETASNVEALNLTENRAPMLLASVGPNTGCSVIFDYRSETQAFDGQKPFLTRSLAPADPEEPHVIMYTSGTTGQPKGAVLSHRKTFFNCLNADFFFKMHVDDVMLIILPLFHSGGLFIQTSPSLYKGATMVIHPRFDPIKFYKDVERYSVTKFLGVPTVYKALLKVEPEKRGDLSSLKVCAGGGEKTTAELFAQCRHSGLTFRQIMGQTETSILLWASEEDSFRKPGTVGRPVFHAEVNIVDRSGSLVRPGEIGEIVARGSIMMKEYWQDPERTEETIKNGWLHTGDLARMDEDGYYYLVDRARDMYISGGENVYPAEVERVLREHPEIEDVAVVGIPDETWGEVGHAHIIRKSDSLLTAEEVIAFCDGKLSKYKWPKNVTFVKEFPRTSLGKVKKQLIAEAGRNNLPQGFPAGVSPSGRLAEK</sequence>
<feature type="domain" description="AMP-dependent synthetase/ligase" evidence="3">
    <location>
        <begin position="8"/>
        <end position="373"/>
    </location>
</feature>
<dbReference type="CDD" id="cd17631">
    <property type="entry name" value="FACL_FadD13-like"/>
    <property type="match status" value="1"/>
</dbReference>
<dbReference type="Gene3D" id="3.30.300.30">
    <property type="match status" value="1"/>
</dbReference>
<gene>
    <name evidence="5" type="ORF">HY912_04920</name>
</gene>
<dbReference type="GO" id="GO:0031956">
    <property type="term" value="F:medium-chain fatty acid-CoA ligase activity"/>
    <property type="evidence" value="ECO:0007669"/>
    <property type="project" value="TreeGrafter"/>
</dbReference>
<dbReference type="AlphaFoldDB" id="A0A9D6V2K1"/>
<evidence type="ECO:0000259" key="3">
    <source>
        <dbReference type="Pfam" id="PF00501"/>
    </source>
</evidence>
<keyword evidence="2 5" id="KW-0436">Ligase</keyword>
<dbReference type="Pfam" id="PF00501">
    <property type="entry name" value="AMP-binding"/>
    <property type="match status" value="1"/>
</dbReference>
<dbReference type="SUPFAM" id="SSF56801">
    <property type="entry name" value="Acetyl-CoA synthetase-like"/>
    <property type="match status" value="1"/>
</dbReference>
<evidence type="ECO:0000313" key="6">
    <source>
        <dbReference type="Proteomes" id="UP000807825"/>
    </source>
</evidence>
<evidence type="ECO:0000256" key="2">
    <source>
        <dbReference type="ARBA" id="ARBA00022598"/>
    </source>
</evidence>
<protein>
    <submittedName>
        <fullName evidence="5">Long-chain fatty acid--CoA ligase</fullName>
    </submittedName>
</protein>
<comment type="caution">
    <text evidence="5">The sequence shown here is derived from an EMBL/GenBank/DDBJ whole genome shotgun (WGS) entry which is preliminary data.</text>
</comment>
<dbReference type="GO" id="GO:0006631">
    <property type="term" value="P:fatty acid metabolic process"/>
    <property type="evidence" value="ECO:0007669"/>
    <property type="project" value="TreeGrafter"/>
</dbReference>
<dbReference type="InterPro" id="IPR045851">
    <property type="entry name" value="AMP-bd_C_sf"/>
</dbReference>
<dbReference type="InterPro" id="IPR000873">
    <property type="entry name" value="AMP-dep_synth/lig_dom"/>
</dbReference>
<dbReference type="Gene3D" id="3.40.50.12780">
    <property type="entry name" value="N-terminal domain of ligase-like"/>
    <property type="match status" value="1"/>
</dbReference>
<organism evidence="5 6">
    <name type="scientific">Desulfomonile tiedjei</name>
    <dbReference type="NCBI Taxonomy" id="2358"/>
    <lineage>
        <taxon>Bacteria</taxon>
        <taxon>Pseudomonadati</taxon>
        <taxon>Thermodesulfobacteriota</taxon>
        <taxon>Desulfomonilia</taxon>
        <taxon>Desulfomonilales</taxon>
        <taxon>Desulfomonilaceae</taxon>
        <taxon>Desulfomonile</taxon>
    </lineage>
</organism>
<name>A0A9D6V2K1_9BACT</name>
<dbReference type="PANTHER" id="PTHR43201:SF5">
    <property type="entry name" value="MEDIUM-CHAIN ACYL-COA LIGASE ACSF2, MITOCHONDRIAL"/>
    <property type="match status" value="1"/>
</dbReference>